<sequence length="772" mass="89564">MQALSTLAFKIDKLSPYFAQTSDFHPNLDTSNHLYQDQSQAGSQRVQAAFELSIRGISHIFGALSIGAMIVTIASALLFVEIKDAAFLKTLSEVMLSLWLKWELRAMVVLSLTVQLILIRYGNRRKFSGKNLKLVSFLVWTMYLFADWLATVALSTLLRSRREQITSPLVIFWTPFLLLHLGGPDTITAYSLSDNELWPRHFFGLCFQVGVALYVYVKFWTLTVTVLTFMAIPIFIVGIIKYGERVRALFLASNMRFRKSVFSASAAKSFELEIDLLQSPSKRDMKLEEYLNHRQIKDKYRYLYRAFLLFQVFRPLFSDLKLRIYRDLSYIFKMENKVSAEEAFKMVEIELGFLYDLLYTKIPIVISRSGVILRCVCLSLTVSTLISFLIIVGKHGYSKVDIGISYLLMVGAIFIEIYSAILHLSSDRGILWFTSQNNRFLKATGSKLVFFTKAKKGIQKMAQHSLLGYCLQPRKIKLAAVFNIFDPEDNLEKYFHTSWKDVNPDLKIIIYSHLKEKRDQYEGFGYYNLSDLLDNRGYDVLKKKGITNDFGWIVTDVEFTHSLLLWHIATDLVFYDDHQRHRVGSLGPYCQLSKLLSDYMMYLLFLCPAMLPEGIGNLRHHDTCIEAKRFFHKDVKIKDAIRGSYGIDIESRSFFIEMGSRRKSAFFEGCQIASQLQEWVSSFQWDHQEKWELIGEVWLDMLTYAASQCSWKEHARQLQQGEELLTHVALLMAHLGLTRKINLVDLPERLQKVDFQPSWYWDRLDRLAYYLA</sequence>
<proteinExistence type="predicted"/>
<evidence type="ECO:0000259" key="2">
    <source>
        <dbReference type="Pfam" id="PF13968"/>
    </source>
</evidence>
<dbReference type="STRING" id="3641.A0A061GBL7"/>
<dbReference type="PANTHER" id="PTHR31325">
    <property type="entry name" value="OS01G0798800 PROTEIN-RELATED"/>
    <property type="match status" value="1"/>
</dbReference>
<dbReference type="InParanoid" id="A0A061GBL7"/>
<keyword evidence="1" id="KW-0472">Membrane</keyword>
<dbReference type="InterPro" id="IPR025315">
    <property type="entry name" value="DUF4220"/>
</dbReference>
<feature type="transmembrane region" description="Helical" evidence="1">
    <location>
        <begin position="404"/>
        <end position="424"/>
    </location>
</feature>
<dbReference type="eggNOG" id="ENOG502QQBP">
    <property type="taxonomic scope" value="Eukaryota"/>
</dbReference>
<keyword evidence="1" id="KW-1133">Transmembrane helix</keyword>
<feature type="domain" description="DUF4220" evidence="2">
    <location>
        <begin position="140"/>
        <end position="468"/>
    </location>
</feature>
<dbReference type="OMA" id="IYSHFQK"/>
<dbReference type="EMBL" id="CM001884">
    <property type="protein sequence ID" value="EOY27245.1"/>
    <property type="molecule type" value="Genomic_DNA"/>
</dbReference>
<reference evidence="3 4" key="1">
    <citation type="journal article" date="2013" name="Genome Biol.">
        <title>The genome sequence of the most widely cultivated cacao type and its use to identify candidate genes regulating pod color.</title>
        <authorList>
            <person name="Motamayor J.C."/>
            <person name="Mockaitis K."/>
            <person name="Schmutz J."/>
            <person name="Haiminen N."/>
            <person name="Iii D.L."/>
            <person name="Cornejo O."/>
            <person name="Findley S.D."/>
            <person name="Zheng P."/>
            <person name="Utro F."/>
            <person name="Royaert S."/>
            <person name="Saski C."/>
            <person name="Jenkins J."/>
            <person name="Podicheti R."/>
            <person name="Zhao M."/>
            <person name="Scheffler B.E."/>
            <person name="Stack J.C."/>
            <person name="Feltus F.A."/>
            <person name="Mustiga G.M."/>
            <person name="Amores F."/>
            <person name="Phillips W."/>
            <person name="Marelli J.P."/>
            <person name="May G.D."/>
            <person name="Shapiro H."/>
            <person name="Ma J."/>
            <person name="Bustamante C.D."/>
            <person name="Schnell R.J."/>
            <person name="Main D."/>
            <person name="Gilbert D."/>
            <person name="Parida L."/>
            <person name="Kuhn D.N."/>
        </authorList>
    </citation>
    <scope>NUCLEOTIDE SEQUENCE [LARGE SCALE GENOMIC DNA]</scope>
    <source>
        <strain evidence="4">cv. Matina 1-6</strain>
    </source>
</reference>
<dbReference type="Pfam" id="PF04578">
    <property type="entry name" value="DUF594"/>
    <property type="match status" value="1"/>
</dbReference>
<evidence type="ECO:0000313" key="4">
    <source>
        <dbReference type="Proteomes" id="UP000026915"/>
    </source>
</evidence>
<protein>
    <submittedName>
        <fullName evidence="3">Uncharacterized protein isoform 1</fullName>
    </submittedName>
</protein>
<feature type="transmembrane region" description="Helical" evidence="1">
    <location>
        <begin position="222"/>
        <end position="240"/>
    </location>
</feature>
<dbReference type="Proteomes" id="UP000026915">
    <property type="component" value="Chromosome 6"/>
</dbReference>
<feature type="transmembrane region" description="Helical" evidence="1">
    <location>
        <begin position="170"/>
        <end position="190"/>
    </location>
</feature>
<name>A0A061GBL7_THECC</name>
<feature type="transmembrane region" description="Helical" evidence="1">
    <location>
        <begin position="197"/>
        <end position="216"/>
    </location>
</feature>
<accession>A0A061GBL7</accession>
<feature type="transmembrane region" description="Helical" evidence="1">
    <location>
        <begin position="102"/>
        <end position="122"/>
    </location>
</feature>
<feature type="transmembrane region" description="Helical" evidence="1">
    <location>
        <begin position="371"/>
        <end position="392"/>
    </location>
</feature>
<feature type="transmembrane region" description="Helical" evidence="1">
    <location>
        <begin position="134"/>
        <end position="158"/>
    </location>
</feature>
<keyword evidence="1" id="KW-0812">Transmembrane</keyword>
<organism evidence="3 4">
    <name type="scientific">Theobroma cacao</name>
    <name type="common">Cacao</name>
    <name type="synonym">Cocoa</name>
    <dbReference type="NCBI Taxonomy" id="3641"/>
    <lineage>
        <taxon>Eukaryota</taxon>
        <taxon>Viridiplantae</taxon>
        <taxon>Streptophyta</taxon>
        <taxon>Embryophyta</taxon>
        <taxon>Tracheophyta</taxon>
        <taxon>Spermatophyta</taxon>
        <taxon>Magnoliopsida</taxon>
        <taxon>eudicotyledons</taxon>
        <taxon>Gunneridae</taxon>
        <taxon>Pentapetalae</taxon>
        <taxon>rosids</taxon>
        <taxon>malvids</taxon>
        <taxon>Malvales</taxon>
        <taxon>Malvaceae</taxon>
        <taxon>Byttnerioideae</taxon>
        <taxon>Theobroma</taxon>
    </lineage>
</organism>
<dbReference type="AlphaFoldDB" id="A0A061GBL7"/>
<evidence type="ECO:0000313" key="3">
    <source>
        <dbReference type="EMBL" id="EOY27245.1"/>
    </source>
</evidence>
<dbReference type="Pfam" id="PF13968">
    <property type="entry name" value="DUF4220"/>
    <property type="match status" value="1"/>
</dbReference>
<feature type="transmembrane region" description="Helical" evidence="1">
    <location>
        <begin position="60"/>
        <end position="82"/>
    </location>
</feature>
<gene>
    <name evidence="3" type="ORF">TCM_029132</name>
</gene>
<dbReference type="InterPro" id="IPR007658">
    <property type="entry name" value="DUF594"/>
</dbReference>
<dbReference type="HOGENOM" id="CLU_009180_3_1_1"/>
<evidence type="ECO:0000256" key="1">
    <source>
        <dbReference type="SAM" id="Phobius"/>
    </source>
</evidence>
<dbReference type="Gramene" id="EOY27245">
    <property type="protein sequence ID" value="EOY27245"/>
    <property type="gene ID" value="TCM_029132"/>
</dbReference>
<keyword evidence="4" id="KW-1185">Reference proteome</keyword>